<keyword evidence="1" id="KW-0472">Membrane</keyword>
<proteinExistence type="predicted"/>
<dbReference type="RefSeq" id="WP_152576371.1">
    <property type="nucleotide sequence ID" value="NZ_JAATJI010000001.1"/>
</dbReference>
<feature type="transmembrane region" description="Helical" evidence="1">
    <location>
        <begin position="68"/>
        <end position="88"/>
    </location>
</feature>
<feature type="transmembrane region" description="Helical" evidence="1">
    <location>
        <begin position="241"/>
        <end position="270"/>
    </location>
</feature>
<feature type="transmembrane region" description="Helical" evidence="1">
    <location>
        <begin position="33"/>
        <end position="56"/>
    </location>
</feature>
<dbReference type="OrthoDB" id="7184927at2"/>
<protein>
    <recommendedName>
        <fullName evidence="4">Flippase-like domain-containing protein</fullName>
    </recommendedName>
</protein>
<evidence type="ECO:0000313" key="3">
    <source>
        <dbReference type="Proteomes" id="UP000481327"/>
    </source>
</evidence>
<evidence type="ECO:0008006" key="4">
    <source>
        <dbReference type="Google" id="ProtNLM"/>
    </source>
</evidence>
<organism evidence="2 3">
    <name type="scientific">Sandarakinorhabdus fusca</name>
    <dbReference type="NCBI Taxonomy" id="1439888"/>
    <lineage>
        <taxon>Bacteria</taxon>
        <taxon>Pseudomonadati</taxon>
        <taxon>Pseudomonadota</taxon>
        <taxon>Alphaproteobacteria</taxon>
        <taxon>Sphingomonadales</taxon>
        <taxon>Sphingosinicellaceae</taxon>
        <taxon>Sandarakinorhabdus</taxon>
    </lineage>
</organism>
<keyword evidence="1" id="KW-0812">Transmembrane</keyword>
<evidence type="ECO:0000313" key="2">
    <source>
        <dbReference type="EMBL" id="MQT15909.1"/>
    </source>
</evidence>
<dbReference type="Proteomes" id="UP000481327">
    <property type="component" value="Unassembled WGS sequence"/>
</dbReference>
<sequence length="342" mass="37265">MAGGGSALLAPAFARINRARRWFDSPAGGRFKMIASFVMSAIILGLLAQAIFDVGWRQLVAVTPTRPLYWLLFLAFYFLQPLVDWEIFRHWWRLGWRTLAMFLKRRVMNEALFSYAGDAFMMAWAATRFKIAFTPDDAAAPKLGRGDGPGSHAAEAPIAAIKDVAIMSGLAGNLFTLLMLILAVVLGGETILNSEVDPTTVRRMIIGFALLIALSLTIVFNRNRLLTLTVAANMRSFWLHLFRVSAMHFLLVATWFVALPAIGVGTWLVLGALRLVIGRMPVPNKELLFAALAVDLTGDASVQVAALMAAQGVLYLAAHGLSWLLAIGIEASDPAPDAGQKE</sequence>
<dbReference type="EMBL" id="WIOL01000001">
    <property type="protein sequence ID" value="MQT15909.1"/>
    <property type="molecule type" value="Genomic_DNA"/>
</dbReference>
<reference evidence="2 3" key="1">
    <citation type="submission" date="2019-09" db="EMBL/GenBank/DDBJ databases">
        <title>Polymorphobacter sp. isolated from a lake in China.</title>
        <authorList>
            <person name="Liu Z."/>
        </authorList>
    </citation>
    <scope>NUCLEOTIDE SEQUENCE [LARGE SCALE GENOMIC DNA]</scope>
    <source>
        <strain evidence="2 3">D40P</strain>
    </source>
</reference>
<feature type="transmembrane region" description="Helical" evidence="1">
    <location>
        <begin position="204"/>
        <end position="221"/>
    </location>
</feature>
<accession>A0A7C9GT36</accession>
<evidence type="ECO:0000256" key="1">
    <source>
        <dbReference type="SAM" id="Phobius"/>
    </source>
</evidence>
<name>A0A7C9GT36_9SPHN</name>
<keyword evidence="1" id="KW-1133">Transmembrane helix</keyword>
<comment type="caution">
    <text evidence="2">The sequence shown here is derived from an EMBL/GenBank/DDBJ whole genome shotgun (WGS) entry which is preliminary data.</text>
</comment>
<keyword evidence="3" id="KW-1185">Reference proteome</keyword>
<dbReference type="AlphaFoldDB" id="A0A7C9GT36"/>
<feature type="transmembrane region" description="Helical" evidence="1">
    <location>
        <begin position="174"/>
        <end position="192"/>
    </location>
</feature>
<gene>
    <name evidence="2" type="ORF">F3168_01345</name>
</gene>